<organism evidence="3 4">
    <name type="scientific">Nitrosomonas supralitoralis</name>
    <dbReference type="NCBI Taxonomy" id="2116706"/>
    <lineage>
        <taxon>Bacteria</taxon>
        <taxon>Pseudomonadati</taxon>
        <taxon>Pseudomonadota</taxon>
        <taxon>Betaproteobacteria</taxon>
        <taxon>Nitrosomonadales</taxon>
        <taxon>Nitrosomonadaceae</taxon>
        <taxon>Nitrosomonas</taxon>
    </lineage>
</organism>
<dbReference type="GO" id="GO:0030488">
    <property type="term" value="P:tRNA methylation"/>
    <property type="evidence" value="ECO:0007669"/>
    <property type="project" value="TreeGrafter"/>
</dbReference>
<feature type="transmembrane region" description="Helical" evidence="1">
    <location>
        <begin position="12"/>
        <end position="35"/>
    </location>
</feature>
<proteinExistence type="predicted"/>
<evidence type="ECO:0000256" key="1">
    <source>
        <dbReference type="SAM" id="Phobius"/>
    </source>
</evidence>
<dbReference type="Proteomes" id="UP000241912">
    <property type="component" value="Unassembled WGS sequence"/>
</dbReference>
<dbReference type="EMBL" id="PXXU01000001">
    <property type="protein sequence ID" value="PSJ18888.1"/>
    <property type="molecule type" value="Genomic_DNA"/>
</dbReference>
<dbReference type="InterPro" id="IPR006073">
    <property type="entry name" value="GTP-bd"/>
</dbReference>
<feature type="domain" description="G" evidence="2">
    <location>
        <begin position="280"/>
        <end position="377"/>
    </location>
</feature>
<comment type="caution">
    <text evidence="3">The sequence shown here is derived from an EMBL/GenBank/DDBJ whole genome shotgun (WGS) entry which is preliminary data.</text>
</comment>
<evidence type="ECO:0000313" key="4">
    <source>
        <dbReference type="Proteomes" id="UP000241912"/>
    </source>
</evidence>
<dbReference type="GO" id="GO:0002098">
    <property type="term" value="P:tRNA wobble uridine modification"/>
    <property type="evidence" value="ECO:0007669"/>
    <property type="project" value="TreeGrafter"/>
</dbReference>
<reference evidence="3 4" key="1">
    <citation type="submission" date="2018-03" db="EMBL/GenBank/DDBJ databases">
        <title>Draft genome of Nitrosomonas supralitoralis APG5.</title>
        <authorList>
            <person name="Urakawa H."/>
            <person name="Lopez J.V."/>
        </authorList>
    </citation>
    <scope>NUCLEOTIDE SEQUENCE [LARGE SCALE GENOMIC DNA]</scope>
    <source>
        <strain evidence="3 4">APG5</strain>
    </source>
</reference>
<dbReference type="PANTHER" id="PTHR42714">
    <property type="entry name" value="TRNA MODIFICATION GTPASE GTPBP3"/>
    <property type="match status" value="1"/>
</dbReference>
<evidence type="ECO:0000313" key="3">
    <source>
        <dbReference type="EMBL" id="PSJ18888.1"/>
    </source>
</evidence>
<dbReference type="InterPro" id="IPR027417">
    <property type="entry name" value="P-loop_NTPase"/>
</dbReference>
<keyword evidence="4" id="KW-1185">Reference proteome</keyword>
<keyword evidence="1" id="KW-0812">Transmembrane</keyword>
<dbReference type="Gene3D" id="3.40.50.300">
    <property type="entry name" value="P-loop containing nucleotide triphosphate hydrolases"/>
    <property type="match status" value="1"/>
</dbReference>
<dbReference type="SUPFAM" id="SSF52540">
    <property type="entry name" value="P-loop containing nucleoside triphosphate hydrolases"/>
    <property type="match status" value="1"/>
</dbReference>
<dbReference type="OrthoDB" id="238366at2"/>
<name>A0A2P7NZL5_9PROT</name>
<dbReference type="GO" id="GO:0005829">
    <property type="term" value="C:cytosol"/>
    <property type="evidence" value="ECO:0007669"/>
    <property type="project" value="TreeGrafter"/>
</dbReference>
<dbReference type="PANTHER" id="PTHR42714:SF2">
    <property type="entry name" value="TRNA MODIFICATION GTPASE GTPBP3, MITOCHONDRIAL"/>
    <property type="match status" value="1"/>
</dbReference>
<dbReference type="AlphaFoldDB" id="A0A2P7NZL5"/>
<protein>
    <submittedName>
        <fullName evidence="3">GTP-binding protein HSR1</fullName>
    </submittedName>
</protein>
<dbReference type="RefSeq" id="WP_106705272.1">
    <property type="nucleotide sequence ID" value="NZ_PXXU01000001.1"/>
</dbReference>
<dbReference type="Pfam" id="PF01926">
    <property type="entry name" value="MMR_HSR1"/>
    <property type="match status" value="1"/>
</dbReference>
<evidence type="ECO:0000259" key="2">
    <source>
        <dbReference type="Pfam" id="PF01926"/>
    </source>
</evidence>
<feature type="transmembrane region" description="Helical" evidence="1">
    <location>
        <begin position="41"/>
        <end position="62"/>
    </location>
</feature>
<sequence>MKKPVAAVDPLRLLVAILLLLPLLALMGFGMLWLWQSGYLLYWLIAMVVCGVLGYGLQQLLVRQERQLLMNAATEPNPEWPPSADAVWQQVEALSATCNPEDWPLEDGRWIWDLGQKALETVAHCYHPEVDKPLYELTVPHTLLIIERASRELRRDIAEKIPFSNRLTVGDLFRIQRWKVKAEKAFNIYRAGSILINPVNALLSEAWRHLRERSFDQARNELHRWFLRAYVCKVGYYAIDLYSGRLALGDENYAESVTPESKADLEQTEQTAEATNEPLRILVLGRSNSGKSSLINALFRELKTVTDVLAGTTQALEPFVLSREGFTQALIFDSPGCDSPFFDSKQMLITAGSADLILWVSPANRPDRQAERQFLDALRSYQAARMDRRSAPLLVTVSFVDRLRPANEWHPPYDLTDTTNIKSANITAAVRAIAADLAVPAEQVIPVCLLEGKIYNVVDTLWSAILNHQDEALRIRLMRCLDAKKRAEDWVLLRRQMAGAGRFLRDLPEMLGKRSEH</sequence>
<keyword evidence="1" id="KW-1133">Transmembrane helix</keyword>
<gene>
    <name evidence="3" type="ORF">C7H79_00130</name>
</gene>
<dbReference type="GO" id="GO:0005525">
    <property type="term" value="F:GTP binding"/>
    <property type="evidence" value="ECO:0007669"/>
    <property type="project" value="InterPro"/>
</dbReference>
<keyword evidence="1" id="KW-0472">Membrane</keyword>
<accession>A0A2P7NZL5</accession>